<accession>A0AAD3TKD4</accession>
<dbReference type="EMBL" id="BSYO01000039">
    <property type="protein sequence ID" value="GMH30804.1"/>
    <property type="molecule type" value="Genomic_DNA"/>
</dbReference>
<name>A0AAD3TKD4_NEPGR</name>
<proteinExistence type="predicted"/>
<organism evidence="1 2">
    <name type="scientific">Nepenthes gracilis</name>
    <name type="common">Slender pitcher plant</name>
    <dbReference type="NCBI Taxonomy" id="150966"/>
    <lineage>
        <taxon>Eukaryota</taxon>
        <taxon>Viridiplantae</taxon>
        <taxon>Streptophyta</taxon>
        <taxon>Embryophyta</taxon>
        <taxon>Tracheophyta</taxon>
        <taxon>Spermatophyta</taxon>
        <taxon>Magnoliopsida</taxon>
        <taxon>eudicotyledons</taxon>
        <taxon>Gunneridae</taxon>
        <taxon>Pentapetalae</taxon>
        <taxon>Caryophyllales</taxon>
        <taxon>Nepenthaceae</taxon>
        <taxon>Nepenthes</taxon>
    </lineage>
</organism>
<dbReference type="Proteomes" id="UP001279734">
    <property type="component" value="Unassembled WGS sequence"/>
</dbReference>
<dbReference type="AlphaFoldDB" id="A0AAD3TKD4"/>
<gene>
    <name evidence="1" type="ORF">Nepgr_032647</name>
</gene>
<evidence type="ECO:0000313" key="2">
    <source>
        <dbReference type="Proteomes" id="UP001279734"/>
    </source>
</evidence>
<protein>
    <submittedName>
        <fullName evidence="1">Uncharacterized protein</fullName>
    </submittedName>
</protein>
<comment type="caution">
    <text evidence="1">The sequence shown here is derived from an EMBL/GenBank/DDBJ whole genome shotgun (WGS) entry which is preliminary data.</text>
</comment>
<sequence length="91" mass="9981">MTAVVGLQFFSAWVFSAVKVLGLVAALFEETSFCSLLVLSGYLASVFAGKLTWPLIKVDIKYESVKLELMLNIDDLCCPNLSFSPAMEILL</sequence>
<keyword evidence="2" id="KW-1185">Reference proteome</keyword>
<evidence type="ECO:0000313" key="1">
    <source>
        <dbReference type="EMBL" id="GMH30804.1"/>
    </source>
</evidence>
<reference evidence="1" key="1">
    <citation type="submission" date="2023-05" db="EMBL/GenBank/DDBJ databases">
        <title>Nepenthes gracilis genome sequencing.</title>
        <authorList>
            <person name="Fukushima K."/>
        </authorList>
    </citation>
    <scope>NUCLEOTIDE SEQUENCE</scope>
    <source>
        <strain evidence="1">SING2019-196</strain>
    </source>
</reference>